<dbReference type="AlphaFoldDB" id="A0A2A6J836"/>
<proteinExistence type="inferred from homology"/>
<dbReference type="SUPFAM" id="SSF51182">
    <property type="entry name" value="RmlC-like cupins"/>
    <property type="match status" value="1"/>
</dbReference>
<dbReference type="InterPro" id="IPR014710">
    <property type="entry name" value="RmlC-like_jellyroll"/>
</dbReference>
<name>A0A2A6J836_9HYPH</name>
<dbReference type="Gene3D" id="2.60.120.10">
    <property type="entry name" value="Jelly Rolls"/>
    <property type="match status" value="1"/>
</dbReference>
<evidence type="ECO:0000259" key="13">
    <source>
        <dbReference type="Pfam" id="PF02878"/>
    </source>
</evidence>
<dbReference type="GO" id="GO:0016868">
    <property type="term" value="F:intramolecular phosphotransferase activity"/>
    <property type="evidence" value="ECO:0007669"/>
    <property type="project" value="InterPro"/>
</dbReference>
<dbReference type="InterPro" id="IPR049577">
    <property type="entry name" value="GMPP_N"/>
</dbReference>
<comment type="similarity">
    <text evidence="1 10">Belongs to the mannose-6-phosphate isomerase type 2 family.</text>
</comment>
<dbReference type="PANTHER" id="PTHR46390">
    <property type="entry name" value="MANNOSE-1-PHOSPHATE GUANYLYLTRANSFERASE"/>
    <property type="match status" value="1"/>
</dbReference>
<feature type="domain" description="Mannose-6-phosphate isomerase type II C-terminal" evidence="12">
    <location>
        <begin position="847"/>
        <end position="956"/>
    </location>
</feature>
<evidence type="ECO:0000259" key="14">
    <source>
        <dbReference type="Pfam" id="PF02879"/>
    </source>
</evidence>
<reference evidence="16 17" key="1">
    <citation type="submission" date="2017-09" db="EMBL/GenBank/DDBJ databases">
        <title>Comparative genomics of rhizobia isolated from Phaseolus vulgaris in China.</title>
        <authorList>
            <person name="Tong W."/>
        </authorList>
    </citation>
    <scope>NUCLEOTIDE SEQUENCE [LARGE SCALE GENOMIC DNA]</scope>
    <source>
        <strain evidence="16 17">C5</strain>
    </source>
</reference>
<dbReference type="InterPro" id="IPR006375">
    <property type="entry name" value="Man1P_GuaTrfase/Man6P_Isoase"/>
</dbReference>
<evidence type="ECO:0000313" key="17">
    <source>
        <dbReference type="Proteomes" id="UP000220768"/>
    </source>
</evidence>
<dbReference type="GO" id="GO:0004475">
    <property type="term" value="F:mannose-1-phosphate guanylyltransferase (GTP) activity"/>
    <property type="evidence" value="ECO:0007669"/>
    <property type="project" value="UniProtKB-EC"/>
</dbReference>
<dbReference type="CDD" id="cd02509">
    <property type="entry name" value="GDP-M1P_Guanylyltransferase"/>
    <property type="match status" value="1"/>
</dbReference>
<keyword evidence="17" id="KW-1185">Reference proteome</keyword>
<evidence type="ECO:0000256" key="2">
    <source>
        <dbReference type="ARBA" id="ARBA00010231"/>
    </source>
</evidence>
<dbReference type="Pfam" id="PF01050">
    <property type="entry name" value="MannoseP_isomer"/>
    <property type="match status" value="1"/>
</dbReference>
<dbReference type="InterPro" id="IPR005846">
    <property type="entry name" value="A-D-PHexomutase_a/b/a-III"/>
</dbReference>
<keyword evidence="7" id="KW-0547">Nucleotide-binding</keyword>
<dbReference type="PANTHER" id="PTHR46390:SF1">
    <property type="entry name" value="MANNOSE-1-PHOSPHATE GUANYLYLTRANSFERASE"/>
    <property type="match status" value="1"/>
</dbReference>
<dbReference type="Gene3D" id="3.90.550.10">
    <property type="entry name" value="Spore Coat Polysaccharide Biosynthesis Protein SpsA, Chain A"/>
    <property type="match status" value="1"/>
</dbReference>
<dbReference type="Pfam" id="PF00483">
    <property type="entry name" value="NTP_transferase"/>
    <property type="match status" value="1"/>
</dbReference>
<evidence type="ECO:0000256" key="4">
    <source>
        <dbReference type="ARBA" id="ARBA00022553"/>
    </source>
</evidence>
<dbReference type="InterPro" id="IPR029044">
    <property type="entry name" value="Nucleotide-diphossugar_trans"/>
</dbReference>
<keyword evidence="6 16" id="KW-0548">Nucleotidyltransferase</keyword>
<organism evidence="16 17">
    <name type="scientific">Rhizobium chutanense</name>
    <dbReference type="NCBI Taxonomy" id="2035448"/>
    <lineage>
        <taxon>Bacteria</taxon>
        <taxon>Pseudomonadati</taxon>
        <taxon>Pseudomonadota</taxon>
        <taxon>Alphaproteobacteria</taxon>
        <taxon>Hyphomicrobiales</taxon>
        <taxon>Rhizobiaceae</taxon>
        <taxon>Rhizobium/Agrobacterium group</taxon>
        <taxon>Rhizobium</taxon>
    </lineage>
</organism>
<dbReference type="InterPro" id="IPR005844">
    <property type="entry name" value="A-D-PHexomutase_a/b/a-I"/>
</dbReference>
<feature type="domain" description="Alpha-D-phosphohexomutase alpha/beta/alpha" evidence="13">
    <location>
        <begin position="2"/>
        <end position="133"/>
    </location>
</feature>
<dbReference type="GO" id="GO:0000271">
    <property type="term" value="P:polysaccharide biosynthetic process"/>
    <property type="evidence" value="ECO:0007669"/>
    <property type="project" value="InterPro"/>
</dbReference>
<dbReference type="InterPro" id="IPR016055">
    <property type="entry name" value="A-D-PHexomutase_a/b/a-I/II/III"/>
</dbReference>
<feature type="domain" description="Alpha-D-phosphohexomutase alpha/beta/alpha" evidence="15">
    <location>
        <begin position="269"/>
        <end position="370"/>
    </location>
</feature>
<dbReference type="NCBIfam" id="TIGR01479">
    <property type="entry name" value="GMP_PMI"/>
    <property type="match status" value="1"/>
</dbReference>
<keyword evidence="4" id="KW-0597">Phosphoprotein</keyword>
<dbReference type="InterPro" id="IPR005835">
    <property type="entry name" value="NTP_transferase_dom"/>
</dbReference>
<evidence type="ECO:0000256" key="9">
    <source>
        <dbReference type="ARBA" id="ARBA00047343"/>
    </source>
</evidence>
<dbReference type="CDD" id="cd03088">
    <property type="entry name" value="ManB"/>
    <property type="match status" value="1"/>
</dbReference>
<dbReference type="InterPro" id="IPR001538">
    <property type="entry name" value="Man6P_isomerase-2_C"/>
</dbReference>
<dbReference type="CDD" id="cd02213">
    <property type="entry name" value="cupin_PMI_typeII_C"/>
    <property type="match status" value="1"/>
</dbReference>
<evidence type="ECO:0000256" key="5">
    <source>
        <dbReference type="ARBA" id="ARBA00022679"/>
    </source>
</evidence>
<keyword evidence="8" id="KW-0342">GTP-binding</keyword>
<comment type="caution">
    <text evidence="16">The sequence shown here is derived from an EMBL/GenBank/DDBJ whole genome shotgun (WGS) entry which is preliminary data.</text>
</comment>
<dbReference type="Pfam" id="PF02878">
    <property type="entry name" value="PGM_PMM_I"/>
    <property type="match status" value="1"/>
</dbReference>
<feature type="domain" description="Nucleotidyl transferase" evidence="11">
    <location>
        <begin position="494"/>
        <end position="771"/>
    </location>
</feature>
<comment type="catalytic activity">
    <reaction evidence="9">
        <text>alpha-D-mannose 1-phosphate + GTP + H(+) = GDP-alpha-D-mannose + diphosphate</text>
        <dbReference type="Rhea" id="RHEA:15229"/>
        <dbReference type="ChEBI" id="CHEBI:15378"/>
        <dbReference type="ChEBI" id="CHEBI:33019"/>
        <dbReference type="ChEBI" id="CHEBI:37565"/>
        <dbReference type="ChEBI" id="CHEBI:57527"/>
        <dbReference type="ChEBI" id="CHEBI:58409"/>
        <dbReference type="EC" id="2.7.7.13"/>
    </reaction>
</comment>
<evidence type="ECO:0000256" key="6">
    <source>
        <dbReference type="ARBA" id="ARBA00022695"/>
    </source>
</evidence>
<evidence type="ECO:0000256" key="1">
    <source>
        <dbReference type="ARBA" id="ARBA00006115"/>
    </source>
</evidence>
<sequence>MKFGTSGLRGLSVDLKGRASALYATAFGKYLLQTGKAEVGDTVLIGRDFRDSSPDISGNCAGALAALGFRVIDCGNVPTPALALYGLEINAACLMVTGSHIPADRNGIKFYRPDGEIDKSDEAAITAWAAEIDRTGEAVAEAPAETENHEAICRQLFFERNTALLPQGALSGLKIGVYQHSTVARDLLVDVLAHYGAEITALGRSESFIPVDTEAVSEETIALMKRWTSDHKFDAIVSTDGDGDRPLVADETGTPLRGDLLGLVSANFLGAGTVVTPVTSNSGIDAAGSFAVKRTRVGSPFVIAGMEEAVAAGADHVMGFEANGGMLTATPFNINGRAVRALPTRDCFIPILAILSLAASRRQPLSAVAASYRLPFAAADRLENFPVETSAALMEYLRASDENLVAFLQPVGEPATKSDIDGLRVTLKDDRIIHFRPSGNAPEMRCYVEAGSETAALDLLKTGLREITDWADARQHVTNKLFSRNPPMTQKIVPVIMAGGKGTRLWPLSRATAPKQFIQFVGDKTLFQATLERVSNPEIYEAPIVVTNEEFRFLVAEQARALAVPLAAVLLEPVARNTAAAVAAAATLAVDLFGKNTIIQMLASDHEILADESYFDCIRIARDAAADGKLVTFGISPTEPATGYGYIEIGDALKNGAHKVVRFVEKPALEKAERMLADGGFYWNSGIFMFPVTELIAELQEHAPDVLKAASKAVSKASRDLDFTRLDADHFAKSPDISIDYAIMEKTSKAAVVPSPFKWSDMGSWDAVWKSGARDGNGNVAAANTTVVNTRNSLVMTHGVHLAVQGMEDVAVIASEDAVYVGPLKDSQNVGQLVKMLASSSGTAKFTETHPTSYRPWGGYTSIFNGDRFQVKRIFVTPGKKLSLQKHHHRSEHWVVVKGTAEVTVGDSVRMLRENESVYIPLGEVHRLANPGKILLELIEVQTGSYLGEDDIIRIVDEFGRT</sequence>
<evidence type="ECO:0000256" key="7">
    <source>
        <dbReference type="ARBA" id="ARBA00022741"/>
    </source>
</evidence>
<dbReference type="GO" id="GO:0009298">
    <property type="term" value="P:GDP-mannose biosynthetic process"/>
    <property type="evidence" value="ECO:0007669"/>
    <property type="project" value="TreeGrafter"/>
</dbReference>
<dbReference type="FunFam" id="2.60.120.10:FF:000032">
    <property type="entry name" value="Mannose-1-phosphate guanylyltransferase/mannose-6-phosphate isomerase"/>
    <property type="match status" value="1"/>
</dbReference>
<dbReference type="EMBL" id="NWSV01000017">
    <property type="protein sequence ID" value="PDT02014.1"/>
    <property type="molecule type" value="Genomic_DNA"/>
</dbReference>
<evidence type="ECO:0000259" key="11">
    <source>
        <dbReference type="Pfam" id="PF00483"/>
    </source>
</evidence>
<evidence type="ECO:0000259" key="12">
    <source>
        <dbReference type="Pfam" id="PF01050"/>
    </source>
</evidence>
<evidence type="ECO:0000313" key="16">
    <source>
        <dbReference type="EMBL" id="PDT02014.1"/>
    </source>
</evidence>
<dbReference type="EC" id="2.7.7.13" evidence="3"/>
<dbReference type="Proteomes" id="UP000220768">
    <property type="component" value="Unassembled WGS sequence"/>
</dbReference>
<dbReference type="InterPro" id="IPR005845">
    <property type="entry name" value="A-D-PHexomutase_a/b/a-II"/>
</dbReference>
<dbReference type="Gene3D" id="3.40.120.10">
    <property type="entry name" value="Alpha-D-Glucose-1,6-Bisphosphate, subunit A, domain 3"/>
    <property type="match status" value="3"/>
</dbReference>
<keyword evidence="16" id="KW-0413">Isomerase</keyword>
<evidence type="ECO:0000259" key="15">
    <source>
        <dbReference type="Pfam" id="PF02880"/>
    </source>
</evidence>
<evidence type="ECO:0000256" key="10">
    <source>
        <dbReference type="RuleBase" id="RU004190"/>
    </source>
</evidence>
<accession>A0A2A6J836</accession>
<dbReference type="InterPro" id="IPR011051">
    <property type="entry name" value="RmlC_Cupin_sf"/>
</dbReference>
<evidence type="ECO:0000256" key="3">
    <source>
        <dbReference type="ARBA" id="ARBA00012387"/>
    </source>
</evidence>
<dbReference type="InterPro" id="IPR051161">
    <property type="entry name" value="Mannose-6P_isomerase_type2"/>
</dbReference>
<dbReference type="SUPFAM" id="SSF53448">
    <property type="entry name" value="Nucleotide-diphospho-sugar transferases"/>
    <property type="match status" value="1"/>
</dbReference>
<dbReference type="Pfam" id="PF02879">
    <property type="entry name" value="PGM_PMM_II"/>
    <property type="match status" value="1"/>
</dbReference>
<dbReference type="Pfam" id="PF02880">
    <property type="entry name" value="PGM_PMM_III"/>
    <property type="match status" value="1"/>
</dbReference>
<dbReference type="Gene3D" id="3.30.310.50">
    <property type="entry name" value="Alpha-D-phosphohexomutase, C-terminal domain"/>
    <property type="match status" value="1"/>
</dbReference>
<dbReference type="InterPro" id="IPR036900">
    <property type="entry name" value="A-D-PHexomutase_C_sf"/>
</dbReference>
<dbReference type="GO" id="GO:0005525">
    <property type="term" value="F:GTP binding"/>
    <property type="evidence" value="ECO:0007669"/>
    <property type="project" value="UniProtKB-KW"/>
</dbReference>
<protein>
    <recommendedName>
        <fullName evidence="3">mannose-1-phosphate guanylyltransferase</fullName>
        <ecNumber evidence="3">2.7.7.13</ecNumber>
    </recommendedName>
</protein>
<comment type="similarity">
    <text evidence="2">Belongs to the phosphohexose mutase family.</text>
</comment>
<dbReference type="SUPFAM" id="SSF53738">
    <property type="entry name" value="Phosphoglucomutase, first 3 domains"/>
    <property type="match status" value="3"/>
</dbReference>
<dbReference type="SUPFAM" id="SSF55957">
    <property type="entry name" value="Phosphoglucomutase, C-terminal domain"/>
    <property type="match status" value="1"/>
</dbReference>
<gene>
    <name evidence="16" type="ORF">CO666_22020</name>
</gene>
<dbReference type="FunFam" id="3.90.550.10:FF:000046">
    <property type="entry name" value="Mannose-1-phosphate guanylyltransferase (GDP)"/>
    <property type="match status" value="1"/>
</dbReference>
<evidence type="ECO:0000256" key="8">
    <source>
        <dbReference type="ARBA" id="ARBA00023134"/>
    </source>
</evidence>
<feature type="domain" description="Alpha-D-phosphohexomutase alpha/beta/alpha" evidence="14">
    <location>
        <begin position="171"/>
        <end position="253"/>
    </location>
</feature>
<keyword evidence="5 16" id="KW-0808">Transferase</keyword>